<evidence type="ECO:0000313" key="15">
    <source>
        <dbReference type="Proteomes" id="UP000515158"/>
    </source>
</evidence>
<evidence type="ECO:0000256" key="3">
    <source>
        <dbReference type="ARBA" id="ARBA00008212"/>
    </source>
</evidence>
<keyword evidence="15" id="KW-1185">Reference proteome</keyword>
<comment type="pathway">
    <text evidence="2">Protein modification; protein sumoylation.</text>
</comment>
<evidence type="ECO:0000256" key="9">
    <source>
        <dbReference type="ARBA" id="ARBA00022833"/>
    </source>
</evidence>
<comment type="similarity">
    <text evidence="3">Belongs to the NSE2 family.</text>
</comment>
<keyword evidence="9" id="KW-0862">Zinc</keyword>
<dbReference type="FunCoup" id="A0A6P9A795">
    <property type="interactions" value="1935"/>
</dbReference>
<keyword evidence="6" id="KW-0479">Metal-binding</keyword>
<dbReference type="InterPro" id="IPR013083">
    <property type="entry name" value="Znf_RING/FYVE/PHD"/>
</dbReference>
<organism evidence="16">
    <name type="scientific">Thrips palmi</name>
    <name type="common">Melon thrips</name>
    <dbReference type="NCBI Taxonomy" id="161013"/>
    <lineage>
        <taxon>Eukaryota</taxon>
        <taxon>Metazoa</taxon>
        <taxon>Ecdysozoa</taxon>
        <taxon>Arthropoda</taxon>
        <taxon>Hexapoda</taxon>
        <taxon>Insecta</taxon>
        <taxon>Pterygota</taxon>
        <taxon>Neoptera</taxon>
        <taxon>Paraneoptera</taxon>
        <taxon>Thysanoptera</taxon>
        <taxon>Terebrantia</taxon>
        <taxon>Thripoidea</taxon>
        <taxon>Thripidae</taxon>
        <taxon>Thrips</taxon>
    </lineage>
</organism>
<evidence type="ECO:0000256" key="11">
    <source>
        <dbReference type="ARBA" id="ARBA00031731"/>
    </source>
</evidence>
<comment type="subcellular location">
    <subcellularLocation>
        <location evidence="1">Nucleus</location>
    </subcellularLocation>
</comment>
<dbReference type="OrthoDB" id="26899at2759"/>
<sequence>MDDYSKREKDIIRTGIQEALLCSEFAIKYLDQGPGRDQHLQQITNLVKNYCLLDHHLQARPNVIASMSANEAARLAQRENAENPGPVEDTIPDYSQIFSQKVKDATKNVTVENHAKFKDFHKKVQELVNKQDGTGDGDDVMYTEESENYLDPISKTELVDPVISTKCRHRFSRKSIMEHLRGKSFAQCPIMGCSAKFSAEDFEDDLVTAQTLRRRQLNKQI</sequence>
<evidence type="ECO:0000256" key="1">
    <source>
        <dbReference type="ARBA" id="ARBA00004123"/>
    </source>
</evidence>
<dbReference type="Pfam" id="PF11789">
    <property type="entry name" value="zf-Nse"/>
    <property type="match status" value="1"/>
</dbReference>
<dbReference type="GO" id="GO:0030915">
    <property type="term" value="C:Smc5-Smc6 complex"/>
    <property type="evidence" value="ECO:0007669"/>
    <property type="project" value="InterPro"/>
</dbReference>
<proteinExistence type="inferred from homology"/>
<dbReference type="SUPFAM" id="SSF57850">
    <property type="entry name" value="RING/U-box"/>
    <property type="match status" value="1"/>
</dbReference>
<dbReference type="Proteomes" id="UP000515158">
    <property type="component" value="Unplaced"/>
</dbReference>
<dbReference type="GO" id="GO:0000724">
    <property type="term" value="P:double-strand break repair via homologous recombination"/>
    <property type="evidence" value="ECO:0007669"/>
    <property type="project" value="InterPro"/>
</dbReference>
<dbReference type="GO" id="GO:0005634">
    <property type="term" value="C:nucleus"/>
    <property type="evidence" value="ECO:0007669"/>
    <property type="project" value="UniProtKB-SubCell"/>
</dbReference>
<dbReference type="CDD" id="cd16651">
    <property type="entry name" value="SPL-RING_NSE2"/>
    <property type="match status" value="1"/>
</dbReference>
<dbReference type="InParanoid" id="A0A6P9A795"/>
<dbReference type="AlphaFoldDB" id="A0A6P9A795"/>
<dbReference type="GO" id="GO:0016925">
    <property type="term" value="P:protein sumoylation"/>
    <property type="evidence" value="ECO:0007669"/>
    <property type="project" value="UniProtKB-UniPathway"/>
</dbReference>
<dbReference type="PANTHER" id="PTHR21330:SF1">
    <property type="entry name" value="E3 SUMO-PROTEIN LIGASE NSE2"/>
    <property type="match status" value="1"/>
</dbReference>
<evidence type="ECO:0000256" key="2">
    <source>
        <dbReference type="ARBA" id="ARBA00004718"/>
    </source>
</evidence>
<dbReference type="GO" id="GO:0061665">
    <property type="term" value="F:SUMO ligase activity"/>
    <property type="evidence" value="ECO:0007669"/>
    <property type="project" value="TreeGrafter"/>
</dbReference>
<evidence type="ECO:0000256" key="5">
    <source>
        <dbReference type="ARBA" id="ARBA00022679"/>
    </source>
</evidence>
<evidence type="ECO:0000256" key="4">
    <source>
        <dbReference type="ARBA" id="ARBA00020923"/>
    </source>
</evidence>
<evidence type="ECO:0000256" key="10">
    <source>
        <dbReference type="ARBA" id="ARBA00023242"/>
    </source>
</evidence>
<accession>A0A6P9A795</accession>
<keyword evidence="8" id="KW-0833">Ubl conjugation pathway</keyword>
<evidence type="ECO:0000256" key="13">
    <source>
        <dbReference type="PROSITE-ProRule" id="PRU00452"/>
    </source>
</evidence>
<evidence type="ECO:0000256" key="8">
    <source>
        <dbReference type="ARBA" id="ARBA00022786"/>
    </source>
</evidence>
<evidence type="ECO:0000256" key="12">
    <source>
        <dbReference type="ARBA" id="ARBA00032533"/>
    </source>
</evidence>
<dbReference type="InterPro" id="IPR026846">
    <property type="entry name" value="Nse2(Mms21)"/>
</dbReference>
<keyword evidence="7 13" id="KW-0863">Zinc-finger</keyword>
<dbReference type="PROSITE" id="PS51044">
    <property type="entry name" value="ZF_SP_RING"/>
    <property type="match status" value="1"/>
</dbReference>
<feature type="domain" description="SP-RING-type" evidence="14">
    <location>
        <begin position="136"/>
        <end position="221"/>
    </location>
</feature>
<dbReference type="Gene3D" id="3.30.40.10">
    <property type="entry name" value="Zinc/RING finger domain, C3HC4 (zinc finger)"/>
    <property type="match status" value="1"/>
</dbReference>
<evidence type="ECO:0000313" key="16">
    <source>
        <dbReference type="RefSeq" id="XP_034253400.1"/>
    </source>
</evidence>
<evidence type="ECO:0000256" key="7">
    <source>
        <dbReference type="ARBA" id="ARBA00022771"/>
    </source>
</evidence>
<dbReference type="UniPathway" id="UPA00886"/>
<dbReference type="GO" id="GO:0008270">
    <property type="term" value="F:zinc ion binding"/>
    <property type="evidence" value="ECO:0007669"/>
    <property type="project" value="UniProtKB-KW"/>
</dbReference>
<dbReference type="GeneID" id="117652535"/>
<gene>
    <name evidence="16" type="primary">LOC117652535</name>
</gene>
<evidence type="ECO:0000256" key="6">
    <source>
        <dbReference type="ARBA" id="ARBA00022723"/>
    </source>
</evidence>
<keyword evidence="5" id="KW-0808">Transferase</keyword>
<dbReference type="PANTHER" id="PTHR21330">
    <property type="entry name" value="E3 SUMO-PROTEIN LIGASE NSE2"/>
    <property type="match status" value="1"/>
</dbReference>
<reference evidence="16" key="1">
    <citation type="submission" date="2025-08" db="UniProtKB">
        <authorList>
            <consortium name="RefSeq"/>
        </authorList>
    </citation>
    <scope>IDENTIFICATION</scope>
    <source>
        <tissue evidence="16">Total insect</tissue>
    </source>
</reference>
<dbReference type="InterPro" id="IPR004181">
    <property type="entry name" value="Znf_MIZ"/>
</dbReference>
<dbReference type="RefSeq" id="XP_034253400.1">
    <property type="nucleotide sequence ID" value="XM_034397509.1"/>
</dbReference>
<protein>
    <recommendedName>
        <fullName evidence="4">E3 SUMO-protein ligase NSE2</fullName>
    </recommendedName>
    <alternativeName>
        <fullName evidence="11">E3 SUMO-protein transferase NSE2</fullName>
    </alternativeName>
    <alternativeName>
        <fullName evidence="12">Non-structural maintenance of chromosomes element 2 homolog</fullName>
    </alternativeName>
</protein>
<dbReference type="KEGG" id="tpal:117652535"/>
<evidence type="ECO:0000259" key="14">
    <source>
        <dbReference type="PROSITE" id="PS51044"/>
    </source>
</evidence>
<keyword evidence="10" id="KW-0539">Nucleus</keyword>
<name>A0A6P9A795_THRPL</name>